<gene>
    <name evidence="3" type="ORF">DHW29_12200</name>
</gene>
<dbReference type="GO" id="GO:0005886">
    <property type="term" value="C:plasma membrane"/>
    <property type="evidence" value="ECO:0007669"/>
    <property type="project" value="TreeGrafter"/>
</dbReference>
<accession>A0A3D2SP96</accession>
<sequence>HLIQPLFAPLGFSWQICIALIPAMAAREVVVAALGTVYALSATGGDDAVAQSLSQLISAPDTGWSLATGLSLLVWFIYAPHCLATLATVRRETGSWKFVAIMTGYLFGLAYLMSFLTYQIASRFFI</sequence>
<feature type="transmembrane region" description="Helical" evidence="1">
    <location>
        <begin position="63"/>
        <end position="86"/>
    </location>
</feature>
<dbReference type="EMBL" id="DPVE01000208">
    <property type="protein sequence ID" value="HCK30863.1"/>
    <property type="molecule type" value="Genomic_DNA"/>
</dbReference>
<reference evidence="3 4" key="1">
    <citation type="journal article" date="2018" name="Nat. Biotechnol.">
        <title>A standardized bacterial taxonomy based on genome phylogeny substantially revises the tree of life.</title>
        <authorList>
            <person name="Parks D.H."/>
            <person name="Chuvochina M."/>
            <person name="Waite D.W."/>
            <person name="Rinke C."/>
            <person name="Skarshewski A."/>
            <person name="Chaumeil P.A."/>
            <person name="Hugenholtz P."/>
        </authorList>
    </citation>
    <scope>NUCLEOTIDE SEQUENCE [LARGE SCALE GENOMIC DNA]</scope>
    <source>
        <strain evidence="3">UBA9669</strain>
    </source>
</reference>
<evidence type="ECO:0000259" key="2">
    <source>
        <dbReference type="Pfam" id="PF07670"/>
    </source>
</evidence>
<dbReference type="PANTHER" id="PTHR43185">
    <property type="entry name" value="FERROUS IRON TRANSPORT PROTEIN B"/>
    <property type="match status" value="1"/>
</dbReference>
<feature type="non-terminal residue" evidence="3">
    <location>
        <position position="1"/>
    </location>
</feature>
<name>A0A3D2SP96_9GAMM</name>
<evidence type="ECO:0000313" key="3">
    <source>
        <dbReference type="EMBL" id="HCK30863.1"/>
    </source>
</evidence>
<comment type="caution">
    <text evidence="3">The sequence shown here is derived from an EMBL/GenBank/DDBJ whole genome shotgun (WGS) entry which is preliminary data.</text>
</comment>
<organism evidence="3 4">
    <name type="scientific">Acinetobacter ursingii</name>
    <dbReference type="NCBI Taxonomy" id="108980"/>
    <lineage>
        <taxon>Bacteria</taxon>
        <taxon>Pseudomonadati</taxon>
        <taxon>Pseudomonadota</taxon>
        <taxon>Gammaproteobacteria</taxon>
        <taxon>Moraxellales</taxon>
        <taxon>Moraxellaceae</taxon>
        <taxon>Acinetobacter</taxon>
    </lineage>
</organism>
<feature type="domain" description="Nucleoside transporter/FeoB GTPase Gate" evidence="2">
    <location>
        <begin position="2"/>
        <end position="96"/>
    </location>
</feature>
<keyword evidence="1" id="KW-0472">Membrane</keyword>
<dbReference type="InterPro" id="IPR011642">
    <property type="entry name" value="Gate_dom"/>
</dbReference>
<evidence type="ECO:0000313" key="4">
    <source>
        <dbReference type="Proteomes" id="UP000263596"/>
    </source>
</evidence>
<protein>
    <submittedName>
        <fullName evidence="3">Ferrous iron transporter B</fullName>
    </submittedName>
</protein>
<dbReference type="GO" id="GO:0015093">
    <property type="term" value="F:ferrous iron transmembrane transporter activity"/>
    <property type="evidence" value="ECO:0007669"/>
    <property type="project" value="TreeGrafter"/>
</dbReference>
<keyword evidence="1" id="KW-0812">Transmembrane</keyword>
<evidence type="ECO:0000256" key="1">
    <source>
        <dbReference type="SAM" id="Phobius"/>
    </source>
</evidence>
<dbReference type="InterPro" id="IPR050860">
    <property type="entry name" value="FeoB_GTPase"/>
</dbReference>
<dbReference type="Pfam" id="PF07670">
    <property type="entry name" value="Gate"/>
    <property type="match status" value="1"/>
</dbReference>
<feature type="transmembrane region" description="Helical" evidence="1">
    <location>
        <begin position="98"/>
        <end position="121"/>
    </location>
</feature>
<keyword evidence="1" id="KW-1133">Transmembrane helix</keyword>
<dbReference type="AlphaFoldDB" id="A0A3D2SP96"/>
<proteinExistence type="predicted"/>
<dbReference type="Proteomes" id="UP000263596">
    <property type="component" value="Unassembled WGS sequence"/>
</dbReference>
<dbReference type="PANTHER" id="PTHR43185:SF1">
    <property type="entry name" value="FE(2+) TRANSPORTER FEOB"/>
    <property type="match status" value="1"/>
</dbReference>